<evidence type="ECO:0000256" key="1">
    <source>
        <dbReference type="SAM" id="Phobius"/>
    </source>
</evidence>
<sequence length="72" mass="8042">MNAIIKLKDFLDSKGMILLDYILALSSIAYGSYTWDMLFLVAGWLGLALATYRPSRIADHLVAKVVKKPRAI</sequence>
<keyword evidence="1" id="KW-1133">Transmembrane helix</keyword>
<name>A0A5Q6PJ03_VIBCL</name>
<comment type="caution">
    <text evidence="2">The sequence shown here is derived from an EMBL/GenBank/DDBJ whole genome shotgun (WGS) entry which is preliminary data.</text>
</comment>
<dbReference type="Proteomes" id="UP000323225">
    <property type="component" value="Unassembled WGS sequence"/>
</dbReference>
<organism evidence="2 3">
    <name type="scientific">Vibrio cholerae</name>
    <dbReference type="NCBI Taxonomy" id="666"/>
    <lineage>
        <taxon>Bacteria</taxon>
        <taxon>Pseudomonadati</taxon>
        <taxon>Pseudomonadota</taxon>
        <taxon>Gammaproteobacteria</taxon>
        <taxon>Vibrionales</taxon>
        <taxon>Vibrionaceae</taxon>
        <taxon>Vibrio</taxon>
    </lineage>
</organism>
<reference evidence="2 3" key="1">
    <citation type="submission" date="2019-09" db="EMBL/GenBank/DDBJ databases">
        <authorList>
            <person name="Kritzky A."/>
            <person name="Schelkanova E.Y."/>
            <person name="Alkhova Z.V."/>
            <person name="Smirnova N.I."/>
        </authorList>
    </citation>
    <scope>NUCLEOTIDE SEQUENCE [LARGE SCALE GENOMIC DNA]</scope>
    <source>
        <strain evidence="2 3">M1526</strain>
    </source>
</reference>
<proteinExistence type="predicted"/>
<feature type="transmembrane region" description="Helical" evidence="1">
    <location>
        <begin position="21"/>
        <end position="45"/>
    </location>
</feature>
<accession>A0A5Q6PJ03</accession>
<keyword evidence="1" id="KW-0472">Membrane</keyword>
<protein>
    <submittedName>
        <fullName evidence="2">Uncharacterized protein</fullName>
    </submittedName>
</protein>
<dbReference type="AlphaFoldDB" id="A0A5Q6PJ03"/>
<keyword evidence="1" id="KW-0812">Transmembrane</keyword>
<evidence type="ECO:0000313" key="2">
    <source>
        <dbReference type="EMBL" id="KAA1254639.1"/>
    </source>
</evidence>
<evidence type="ECO:0000313" key="3">
    <source>
        <dbReference type="Proteomes" id="UP000323225"/>
    </source>
</evidence>
<dbReference type="EMBL" id="VUAA01000010">
    <property type="protein sequence ID" value="KAA1254639.1"/>
    <property type="molecule type" value="Genomic_DNA"/>
</dbReference>
<gene>
    <name evidence="2" type="ORF">F0M16_10255</name>
</gene>